<dbReference type="InterPro" id="IPR045700">
    <property type="entry name" value="Rab3GAP1"/>
</dbReference>
<dbReference type="STRING" id="126957.T1JPI2"/>
<name>T1JPI2_STRMM</name>
<dbReference type="PANTHER" id="PTHR21422">
    <property type="entry name" value="RAB3 GTPASE-ACTIVATING PROTEIN CATALYTIC SUBUNIT"/>
    <property type="match status" value="1"/>
</dbReference>
<accession>T1JPI2</accession>
<evidence type="ECO:0000313" key="1">
    <source>
        <dbReference type="EnsemblMetazoa" id="SMAR015759-PA"/>
    </source>
</evidence>
<evidence type="ECO:0000313" key="2">
    <source>
        <dbReference type="Proteomes" id="UP000014500"/>
    </source>
</evidence>
<dbReference type="PANTHER" id="PTHR21422:SF9">
    <property type="entry name" value="RAB3 GTPASE-ACTIVATING PROTEIN CATALYTIC SUBUNIT"/>
    <property type="match status" value="1"/>
</dbReference>
<keyword evidence="2" id="KW-1185">Reference proteome</keyword>
<dbReference type="PhylomeDB" id="T1JPI2"/>
<reference evidence="1" key="2">
    <citation type="submission" date="2015-02" db="UniProtKB">
        <authorList>
            <consortium name="EnsemblMetazoa"/>
        </authorList>
    </citation>
    <scope>IDENTIFICATION</scope>
</reference>
<proteinExistence type="predicted"/>
<dbReference type="HOGENOM" id="CLU_581746_0_0_1"/>
<dbReference type="eggNOG" id="KOG2390">
    <property type="taxonomic scope" value="Eukaryota"/>
</dbReference>
<dbReference type="GO" id="GO:0005096">
    <property type="term" value="F:GTPase activator activity"/>
    <property type="evidence" value="ECO:0007669"/>
    <property type="project" value="InterPro"/>
</dbReference>
<dbReference type="AlphaFoldDB" id="T1JPI2"/>
<dbReference type="Proteomes" id="UP000014500">
    <property type="component" value="Unassembled WGS sequence"/>
</dbReference>
<reference evidence="2" key="1">
    <citation type="submission" date="2011-05" db="EMBL/GenBank/DDBJ databases">
        <authorList>
            <person name="Richards S.R."/>
            <person name="Qu J."/>
            <person name="Jiang H."/>
            <person name="Jhangiani S.N."/>
            <person name="Agravi P."/>
            <person name="Goodspeed R."/>
            <person name="Gross S."/>
            <person name="Mandapat C."/>
            <person name="Jackson L."/>
            <person name="Mathew T."/>
            <person name="Pu L."/>
            <person name="Thornton R."/>
            <person name="Saada N."/>
            <person name="Wilczek-Boney K.B."/>
            <person name="Lee S."/>
            <person name="Kovar C."/>
            <person name="Wu Y."/>
            <person name="Scherer S.E."/>
            <person name="Worley K.C."/>
            <person name="Muzny D.M."/>
            <person name="Gibbs R."/>
        </authorList>
    </citation>
    <scope>NUCLEOTIDE SEQUENCE</scope>
    <source>
        <strain evidence="2">Brora</strain>
    </source>
</reference>
<dbReference type="OMA" id="ANCYIPA"/>
<protein>
    <submittedName>
        <fullName evidence="1">Uncharacterized protein</fullName>
    </submittedName>
</protein>
<dbReference type="EMBL" id="JH431865">
    <property type="status" value="NOT_ANNOTATED_CDS"/>
    <property type="molecule type" value="Genomic_DNA"/>
</dbReference>
<sequence length="485" mass="55527">MASEEDEEIFEITDFTTATEWERFIARIEEVIHEWQLTKPQHGRSLKRGDICNGKWIKRIDTITFADTRFNTIHHCLEFDDNSVDEVAVEDSGEEPLPQALEDIMSMENDFPLRAHCLSRWFGLREFVVLTPTVYTDAIISESKVKVLLSSFSIPFFVQVHSIIESYYLGVCEGGGIRTNFEMVHLQKAPQKANHLSGLLDIFKAKLASPRLNAPVSVSVRFTFVLHDWTELVWPQQPPDFDLLLGEIGIHELGQLPFGACEDPVSEFYLSTTWPCMCEDVIVDNDVYSDLDPLQAPQWSLRVNLVENPQCLLYEYLNNLVALSKRPDTVDYFLAKNSDEGNERHFSQSLDRLTDRIPLNVNVSVSSVVGKPISRRLSKPENKPIAASQLQQILDYLFPDARLKTTEKEKAKRDVSEESTNVLSRSEDTFRSLKSAPQDSLTWRLALCIAHVNHGYKSVAAVAHLWSEFVLEMRYRWEIAYQLPE</sequence>
<organism evidence="1 2">
    <name type="scientific">Strigamia maritima</name>
    <name type="common">European centipede</name>
    <name type="synonym">Geophilus maritimus</name>
    <dbReference type="NCBI Taxonomy" id="126957"/>
    <lineage>
        <taxon>Eukaryota</taxon>
        <taxon>Metazoa</taxon>
        <taxon>Ecdysozoa</taxon>
        <taxon>Arthropoda</taxon>
        <taxon>Myriapoda</taxon>
        <taxon>Chilopoda</taxon>
        <taxon>Pleurostigmophora</taxon>
        <taxon>Geophilomorpha</taxon>
        <taxon>Linotaeniidae</taxon>
        <taxon>Strigamia</taxon>
    </lineage>
</organism>
<dbReference type="EnsemblMetazoa" id="SMAR015759-RA">
    <property type="protein sequence ID" value="SMAR015759-PA"/>
    <property type="gene ID" value="SMAR015759"/>
</dbReference>